<evidence type="ECO:0000313" key="4">
    <source>
        <dbReference type="EMBL" id="QEC46133.1"/>
    </source>
</evidence>
<gene>
    <name evidence="4" type="ORF">FSW04_00170</name>
</gene>
<reference evidence="4 5" key="1">
    <citation type="journal article" date="2018" name="J. Microbiol.">
        <title>Baekduia soli gen. nov., sp. nov., a novel bacterium isolated from the soil of Baekdu Mountain and proposal of a novel family name, Baekduiaceae fam. nov.</title>
        <authorList>
            <person name="An D.S."/>
            <person name="Siddiqi M.Z."/>
            <person name="Kim K.H."/>
            <person name="Yu H.S."/>
            <person name="Im W.T."/>
        </authorList>
    </citation>
    <scope>NUCLEOTIDE SEQUENCE [LARGE SCALE GENOMIC DNA]</scope>
    <source>
        <strain evidence="4 5">BR7-21</strain>
    </source>
</reference>
<dbReference type="OrthoDB" id="5290708at2"/>
<dbReference type="InterPro" id="IPR057326">
    <property type="entry name" value="KR_dom"/>
</dbReference>
<evidence type="ECO:0000256" key="2">
    <source>
        <dbReference type="ARBA" id="ARBA00023002"/>
    </source>
</evidence>
<dbReference type="InterPro" id="IPR036291">
    <property type="entry name" value="NAD(P)-bd_dom_sf"/>
</dbReference>
<dbReference type="AlphaFoldDB" id="A0A5B8TZI7"/>
<dbReference type="Proteomes" id="UP000321805">
    <property type="component" value="Chromosome"/>
</dbReference>
<sequence length="253" mass="25894">MTALPLQGRHALVTGAGRGLGRACALALARAGADVTALSRTDSDLASLAAEAAEGPGGRVWPHAADAGDERAVVEAVAAAEARAPLSILLASAGTNRPGPTVDVTLEDFDAIMSLNVRAAFVACREVGRLLLEHGRPGRIVLMSSQMGSVGYPGRAVYCASKHAVDGLTKALAVEWAPSGITVNAVAPTFIRTPLTEPMLADDAFRADVLRRIPAGRIGEVSDVAGAVLYLVSDGAAMVTGHVLAVDGGWTAW</sequence>
<dbReference type="InterPro" id="IPR020904">
    <property type="entry name" value="Sc_DH/Rdtase_CS"/>
</dbReference>
<dbReference type="GO" id="GO:0016616">
    <property type="term" value="F:oxidoreductase activity, acting on the CH-OH group of donors, NAD or NADP as acceptor"/>
    <property type="evidence" value="ECO:0007669"/>
    <property type="project" value="TreeGrafter"/>
</dbReference>
<name>A0A5B8TZI7_9ACTN</name>
<dbReference type="PANTHER" id="PTHR42760">
    <property type="entry name" value="SHORT-CHAIN DEHYDROGENASES/REDUCTASES FAMILY MEMBER"/>
    <property type="match status" value="1"/>
</dbReference>
<organism evidence="4 5">
    <name type="scientific">Baekduia soli</name>
    <dbReference type="NCBI Taxonomy" id="496014"/>
    <lineage>
        <taxon>Bacteria</taxon>
        <taxon>Bacillati</taxon>
        <taxon>Actinomycetota</taxon>
        <taxon>Thermoleophilia</taxon>
        <taxon>Solirubrobacterales</taxon>
        <taxon>Baekduiaceae</taxon>
        <taxon>Baekduia</taxon>
    </lineage>
</organism>
<comment type="similarity">
    <text evidence="1">Belongs to the short-chain dehydrogenases/reductases (SDR) family.</text>
</comment>
<dbReference type="SUPFAM" id="SSF51735">
    <property type="entry name" value="NAD(P)-binding Rossmann-fold domains"/>
    <property type="match status" value="1"/>
</dbReference>
<dbReference type="RefSeq" id="WP_146915005.1">
    <property type="nucleotide sequence ID" value="NZ_CP042430.1"/>
</dbReference>
<keyword evidence="5" id="KW-1185">Reference proteome</keyword>
<feature type="domain" description="Ketoreductase" evidence="3">
    <location>
        <begin position="9"/>
        <end position="189"/>
    </location>
</feature>
<dbReference type="InterPro" id="IPR002347">
    <property type="entry name" value="SDR_fam"/>
</dbReference>
<accession>A0A5B8TZI7</accession>
<dbReference type="EMBL" id="CP042430">
    <property type="protein sequence ID" value="QEC46133.1"/>
    <property type="molecule type" value="Genomic_DNA"/>
</dbReference>
<dbReference type="PRINTS" id="PR00080">
    <property type="entry name" value="SDRFAMILY"/>
</dbReference>
<protein>
    <submittedName>
        <fullName evidence="4">SDR family oxidoreductase</fullName>
    </submittedName>
</protein>
<dbReference type="KEGG" id="bsol:FSW04_00170"/>
<dbReference type="PRINTS" id="PR00081">
    <property type="entry name" value="GDHRDH"/>
</dbReference>
<proteinExistence type="inferred from homology"/>
<dbReference type="Gene3D" id="3.40.50.720">
    <property type="entry name" value="NAD(P)-binding Rossmann-like Domain"/>
    <property type="match status" value="1"/>
</dbReference>
<evidence type="ECO:0000256" key="1">
    <source>
        <dbReference type="ARBA" id="ARBA00006484"/>
    </source>
</evidence>
<dbReference type="PROSITE" id="PS00061">
    <property type="entry name" value="ADH_SHORT"/>
    <property type="match status" value="1"/>
</dbReference>
<dbReference type="SMART" id="SM00822">
    <property type="entry name" value="PKS_KR"/>
    <property type="match status" value="1"/>
</dbReference>
<dbReference type="FunFam" id="3.40.50.720:FF:000084">
    <property type="entry name" value="Short-chain dehydrogenase reductase"/>
    <property type="match status" value="1"/>
</dbReference>
<evidence type="ECO:0000259" key="3">
    <source>
        <dbReference type="SMART" id="SM00822"/>
    </source>
</evidence>
<dbReference type="Pfam" id="PF13561">
    <property type="entry name" value="adh_short_C2"/>
    <property type="match status" value="1"/>
</dbReference>
<keyword evidence="2" id="KW-0560">Oxidoreductase</keyword>
<evidence type="ECO:0000313" key="5">
    <source>
        <dbReference type="Proteomes" id="UP000321805"/>
    </source>
</evidence>